<name>A0A7W8FY01_9FIRM</name>
<protein>
    <submittedName>
        <fullName evidence="1">Uncharacterized protein</fullName>
    </submittedName>
</protein>
<comment type="caution">
    <text evidence="1">The sequence shown here is derived from an EMBL/GenBank/DDBJ whole genome shotgun (WGS) entry which is preliminary data.</text>
</comment>
<dbReference type="EMBL" id="JACHHK010000005">
    <property type="protein sequence ID" value="MBB5183502.1"/>
    <property type="molecule type" value="Genomic_DNA"/>
</dbReference>
<gene>
    <name evidence="1" type="ORF">HNQ47_001524</name>
</gene>
<keyword evidence="2" id="KW-1185">Reference proteome</keyword>
<dbReference type="AlphaFoldDB" id="A0A7W8FY01"/>
<organism evidence="1 2">
    <name type="scientific">Catenisphaera adipataccumulans</name>
    <dbReference type="NCBI Taxonomy" id="700500"/>
    <lineage>
        <taxon>Bacteria</taxon>
        <taxon>Bacillati</taxon>
        <taxon>Bacillota</taxon>
        <taxon>Erysipelotrichia</taxon>
        <taxon>Erysipelotrichales</taxon>
        <taxon>Erysipelotrichaceae</taxon>
        <taxon>Catenisphaera</taxon>
    </lineage>
</organism>
<evidence type="ECO:0000313" key="1">
    <source>
        <dbReference type="EMBL" id="MBB5183502.1"/>
    </source>
</evidence>
<proteinExistence type="predicted"/>
<dbReference type="Proteomes" id="UP000539953">
    <property type="component" value="Unassembled WGS sequence"/>
</dbReference>
<sequence length="161" mass="18935">MNKKKKFAYDVELGAVMDYVEDHFMLVIKDEDWNEEELELLKAPIDLHFCYTQDIAIFVLEGGDIDSSDFYFNVQDCDWKDQLLASDQVDVEVILLNKKNEICWSRRKTLNPEQSRKILDCIRRQAETTFMPGEYDVNVQGIQSAYEPYELNKFAVVSIRF</sequence>
<dbReference type="RefSeq" id="WP_183328793.1">
    <property type="nucleotide sequence ID" value="NZ_JACHHK010000005.1"/>
</dbReference>
<accession>A0A7W8FY01</accession>
<evidence type="ECO:0000313" key="2">
    <source>
        <dbReference type="Proteomes" id="UP000539953"/>
    </source>
</evidence>
<reference evidence="1 2" key="1">
    <citation type="submission" date="2020-08" db="EMBL/GenBank/DDBJ databases">
        <title>Genomic Encyclopedia of Type Strains, Phase IV (KMG-IV): sequencing the most valuable type-strain genomes for metagenomic binning, comparative biology and taxonomic classification.</title>
        <authorList>
            <person name="Goeker M."/>
        </authorList>
    </citation>
    <scope>NUCLEOTIDE SEQUENCE [LARGE SCALE GENOMIC DNA]</scope>
    <source>
        <strain evidence="1 2">DSM 25799</strain>
    </source>
</reference>